<name>A0ABT6TQM5_9BACL</name>
<sequence>MQSLLEIEQLSVGFRTKRGFLQALHDVSLTIAPGETVCLVGESGSGKTVASKAVMRLVDYENGHIEGGRIALNGVDLTAFTQGELRSLRGKRIAMIFQEPMAAFDPVYTIGYQIVETILRHERKTKAEARAHAASLLARVGIPEPELRMKQYPSELSGGMLQRAMIALALSCGPELLIADEPTTALDVTIQAQILHLLQELKAEFGMSILLITHDLGIAAQIADRIVVMYAGRIVEQATVSEMFAQPHHPYTSGLLRSVATLDTEKGDRLYAIAGSIPSLSKLPEGCVFHPRCPHATDRCRASAPPLVKRGDREAACWHADALLQDGTLSAREAQAEATDRGEAATVIPLPDPGATAAAVSDRSLPADVAAPRGQATAVAAYREEARAGASNRGLPFHDTPMPEAVRVVHEAGDEIGTTQTEQTKAGTVELFRVEDVCKYYPIKRGFPGRSRTFVRAVDGVSFSIREGETLGLVGESGSGKSTLGRLLLQLEPVTSGRVLFEGEDLTRLGASRLRQTRRHMQMIFQDPYGSLDPRWNVGDLVGEPLAVHHGLSGKEKKQRVEELLAAVGLDHGIVSRHPHEFSGGQRQRIGIARAIALHPKFVLADEAVSALDVSVQAQVVNLMQDLQQKLGLTYLFIAHGLHVVRHISDRIAVMYLGRIVEIAPSRELFRRPAHPYTRALIDSIPHPDPRLRTEPAAIRGEIPSPARPPAGCRFHTRCPLATDKCRSESPALLPLDGDRSVACHYPLQ</sequence>
<accession>A0ABT6TQM5</accession>
<comment type="caution">
    <text evidence="9">The sequence shown here is derived from an EMBL/GenBank/DDBJ whole genome shotgun (WGS) entry which is preliminary data.</text>
</comment>
<evidence type="ECO:0000256" key="1">
    <source>
        <dbReference type="ARBA" id="ARBA00004202"/>
    </source>
</evidence>
<dbReference type="InterPro" id="IPR013563">
    <property type="entry name" value="Oligopep_ABC_C"/>
</dbReference>
<dbReference type="PROSITE" id="PS50893">
    <property type="entry name" value="ABC_TRANSPORTER_2"/>
    <property type="match status" value="2"/>
</dbReference>
<dbReference type="InterPro" id="IPR003439">
    <property type="entry name" value="ABC_transporter-like_ATP-bd"/>
</dbReference>
<dbReference type="CDD" id="cd03257">
    <property type="entry name" value="ABC_NikE_OppD_transporters"/>
    <property type="match status" value="2"/>
</dbReference>
<dbReference type="PANTHER" id="PTHR43297:SF2">
    <property type="entry name" value="DIPEPTIDE TRANSPORT ATP-BINDING PROTEIN DPPD"/>
    <property type="match status" value="1"/>
</dbReference>
<dbReference type="Pfam" id="PF08352">
    <property type="entry name" value="oligo_HPY"/>
    <property type="match status" value="2"/>
</dbReference>
<dbReference type="InterPro" id="IPR003593">
    <property type="entry name" value="AAA+_ATPase"/>
</dbReference>
<keyword evidence="10" id="KW-1185">Reference proteome</keyword>
<dbReference type="SUPFAM" id="SSF52540">
    <property type="entry name" value="P-loop containing nucleoside triphosphate hydrolases"/>
    <property type="match status" value="2"/>
</dbReference>
<dbReference type="Gene3D" id="3.40.50.300">
    <property type="entry name" value="P-loop containing nucleotide triphosphate hydrolases"/>
    <property type="match status" value="2"/>
</dbReference>
<dbReference type="PROSITE" id="PS00211">
    <property type="entry name" value="ABC_TRANSPORTER_1"/>
    <property type="match status" value="2"/>
</dbReference>
<protein>
    <submittedName>
        <fullName evidence="9">ABC transporter ATP-binding protein</fullName>
    </submittedName>
</protein>
<comment type="subcellular location">
    <subcellularLocation>
        <location evidence="1">Cell membrane</location>
        <topology evidence="1">Peripheral membrane protein</topology>
    </subcellularLocation>
</comment>
<evidence type="ECO:0000256" key="5">
    <source>
        <dbReference type="ARBA" id="ARBA00022741"/>
    </source>
</evidence>
<dbReference type="SMART" id="SM00382">
    <property type="entry name" value="AAA"/>
    <property type="match status" value="2"/>
</dbReference>
<gene>
    <name evidence="9" type="ORF">KB449_29695</name>
</gene>
<evidence type="ECO:0000256" key="7">
    <source>
        <dbReference type="ARBA" id="ARBA00023136"/>
    </source>
</evidence>
<evidence type="ECO:0000256" key="3">
    <source>
        <dbReference type="ARBA" id="ARBA00022448"/>
    </source>
</evidence>
<dbReference type="EMBL" id="JAGRPV010000001">
    <property type="protein sequence ID" value="MDI4649147.1"/>
    <property type="molecule type" value="Genomic_DNA"/>
</dbReference>
<dbReference type="RefSeq" id="WP_282911807.1">
    <property type="nucleotide sequence ID" value="NZ_JAGRPV010000001.1"/>
</dbReference>
<evidence type="ECO:0000256" key="6">
    <source>
        <dbReference type="ARBA" id="ARBA00022840"/>
    </source>
</evidence>
<dbReference type="PANTHER" id="PTHR43297">
    <property type="entry name" value="OLIGOPEPTIDE TRANSPORT ATP-BINDING PROTEIN APPD"/>
    <property type="match status" value="1"/>
</dbReference>
<keyword evidence="6 9" id="KW-0067">ATP-binding</keyword>
<evidence type="ECO:0000313" key="10">
    <source>
        <dbReference type="Proteomes" id="UP001161691"/>
    </source>
</evidence>
<feature type="domain" description="ABC transporter" evidence="8">
    <location>
        <begin position="7"/>
        <end position="256"/>
    </location>
</feature>
<keyword evidence="4" id="KW-1003">Cell membrane</keyword>
<evidence type="ECO:0000259" key="8">
    <source>
        <dbReference type="PROSITE" id="PS50893"/>
    </source>
</evidence>
<dbReference type="InterPro" id="IPR050388">
    <property type="entry name" value="ABC_Ni/Peptide_Import"/>
</dbReference>
<dbReference type="Proteomes" id="UP001161691">
    <property type="component" value="Unassembled WGS sequence"/>
</dbReference>
<evidence type="ECO:0000256" key="2">
    <source>
        <dbReference type="ARBA" id="ARBA00005417"/>
    </source>
</evidence>
<comment type="similarity">
    <text evidence="2">Belongs to the ABC transporter superfamily.</text>
</comment>
<dbReference type="InterPro" id="IPR027417">
    <property type="entry name" value="P-loop_NTPase"/>
</dbReference>
<dbReference type="InterPro" id="IPR017871">
    <property type="entry name" value="ABC_transporter-like_CS"/>
</dbReference>
<organism evidence="9 10">
    <name type="scientific">Cohnella hashimotonis</name>
    <dbReference type="NCBI Taxonomy" id="2826895"/>
    <lineage>
        <taxon>Bacteria</taxon>
        <taxon>Bacillati</taxon>
        <taxon>Bacillota</taxon>
        <taxon>Bacilli</taxon>
        <taxon>Bacillales</taxon>
        <taxon>Paenibacillaceae</taxon>
        <taxon>Cohnella</taxon>
    </lineage>
</organism>
<dbReference type="Pfam" id="PF00005">
    <property type="entry name" value="ABC_tran"/>
    <property type="match status" value="2"/>
</dbReference>
<dbReference type="NCBIfam" id="TIGR01727">
    <property type="entry name" value="oligo_HPY"/>
    <property type="match status" value="2"/>
</dbReference>
<keyword evidence="3" id="KW-0813">Transport</keyword>
<keyword evidence="7" id="KW-0472">Membrane</keyword>
<feature type="domain" description="ABC transporter" evidence="8">
    <location>
        <begin position="432"/>
        <end position="682"/>
    </location>
</feature>
<dbReference type="NCBIfam" id="NF007739">
    <property type="entry name" value="PRK10419.1"/>
    <property type="match status" value="2"/>
</dbReference>
<proteinExistence type="inferred from homology"/>
<evidence type="ECO:0000256" key="4">
    <source>
        <dbReference type="ARBA" id="ARBA00022475"/>
    </source>
</evidence>
<reference evidence="9" key="1">
    <citation type="submission" date="2023-04" db="EMBL/GenBank/DDBJ databases">
        <title>Comparative genomic analysis of Cohnella hashimotonis sp. nov., isolated from the International Space Station.</title>
        <authorList>
            <person name="Venkateswaran K."/>
            <person name="Simpson A."/>
        </authorList>
    </citation>
    <scope>NUCLEOTIDE SEQUENCE</scope>
    <source>
        <strain evidence="9">F6_2S_P_1</strain>
    </source>
</reference>
<evidence type="ECO:0000313" key="9">
    <source>
        <dbReference type="EMBL" id="MDI4649147.1"/>
    </source>
</evidence>
<dbReference type="GO" id="GO:0005524">
    <property type="term" value="F:ATP binding"/>
    <property type="evidence" value="ECO:0007669"/>
    <property type="project" value="UniProtKB-KW"/>
</dbReference>
<keyword evidence="5" id="KW-0547">Nucleotide-binding</keyword>
<dbReference type="NCBIfam" id="NF008453">
    <property type="entry name" value="PRK11308.1"/>
    <property type="match status" value="2"/>
</dbReference>